<dbReference type="InterPro" id="IPR051448">
    <property type="entry name" value="CdaR-like_regulators"/>
</dbReference>
<dbReference type="InterPro" id="IPR042070">
    <property type="entry name" value="PucR_C-HTH_sf"/>
</dbReference>
<evidence type="ECO:0000313" key="3">
    <source>
        <dbReference type="Proteomes" id="UP001330749"/>
    </source>
</evidence>
<dbReference type="EMBL" id="JARMQG010000093">
    <property type="protein sequence ID" value="MED3562522.1"/>
    <property type="molecule type" value="Genomic_DNA"/>
</dbReference>
<evidence type="ECO:0000313" key="2">
    <source>
        <dbReference type="EMBL" id="MED3562522.1"/>
    </source>
</evidence>
<evidence type="ECO:0000259" key="1">
    <source>
        <dbReference type="Pfam" id="PF13556"/>
    </source>
</evidence>
<keyword evidence="3" id="KW-1185">Reference proteome</keyword>
<comment type="caution">
    <text evidence="2">The sequence shown here is derived from an EMBL/GenBank/DDBJ whole genome shotgun (WGS) entry which is preliminary data.</text>
</comment>
<dbReference type="Proteomes" id="UP001330749">
    <property type="component" value="Unassembled WGS sequence"/>
</dbReference>
<dbReference type="Pfam" id="PF13556">
    <property type="entry name" value="HTH_30"/>
    <property type="match status" value="1"/>
</dbReference>
<feature type="domain" description="PucR C-terminal helix-turn-helix" evidence="1">
    <location>
        <begin position="4"/>
        <end position="57"/>
    </location>
</feature>
<gene>
    <name evidence="2" type="ORF">P4447_08635</name>
</gene>
<dbReference type="PANTHER" id="PTHR33744:SF1">
    <property type="entry name" value="DNA-BINDING TRANSCRIPTIONAL ACTIVATOR ADER"/>
    <property type="match status" value="1"/>
</dbReference>
<dbReference type="PANTHER" id="PTHR33744">
    <property type="entry name" value="CARBOHYDRATE DIACID REGULATOR"/>
    <property type="match status" value="1"/>
</dbReference>
<accession>A0ABU6NB60</accession>
<proteinExistence type="predicted"/>
<reference evidence="2 3" key="1">
    <citation type="submission" date="2023-03" db="EMBL/GenBank/DDBJ databases">
        <title>Bacillus Genome Sequencing.</title>
        <authorList>
            <person name="Dunlap C."/>
        </authorList>
    </citation>
    <scope>NUCLEOTIDE SEQUENCE [LARGE SCALE GENOMIC DNA]</scope>
    <source>
        <strain evidence="2 3">B-14544</strain>
    </source>
</reference>
<organism evidence="2 3">
    <name type="scientific">Bacillus xiapuensis</name>
    <dbReference type="NCBI Taxonomy" id="2014075"/>
    <lineage>
        <taxon>Bacteria</taxon>
        <taxon>Bacillati</taxon>
        <taxon>Bacillota</taxon>
        <taxon>Bacilli</taxon>
        <taxon>Bacillales</taxon>
        <taxon>Bacillaceae</taxon>
        <taxon>Bacillus</taxon>
    </lineage>
</organism>
<dbReference type="InterPro" id="IPR025736">
    <property type="entry name" value="PucR_C-HTH_dom"/>
</dbReference>
<dbReference type="Gene3D" id="1.10.10.2840">
    <property type="entry name" value="PucR C-terminal helix-turn-helix domain"/>
    <property type="match status" value="1"/>
</dbReference>
<sequence>MGVYVYLRENRSWQGAAKTLHIHKQTLVYRINRIEQITRRRLDDTSDVAELWLALQAAMMLDLLPNLS</sequence>
<protein>
    <submittedName>
        <fullName evidence="2">Helix-turn-helix domain-containing protein</fullName>
    </submittedName>
</protein>
<dbReference type="RefSeq" id="WP_327967458.1">
    <property type="nucleotide sequence ID" value="NZ_JARMQG010000093.1"/>
</dbReference>
<name>A0ABU6NB60_9BACI</name>